<dbReference type="GeneID" id="89933483"/>
<dbReference type="Proteomes" id="UP001302812">
    <property type="component" value="Unassembled WGS sequence"/>
</dbReference>
<evidence type="ECO:0000313" key="2">
    <source>
        <dbReference type="EMBL" id="KAK4109098.1"/>
    </source>
</evidence>
<comment type="caution">
    <text evidence="2">The sequence shown here is derived from an EMBL/GenBank/DDBJ whole genome shotgun (WGS) entry which is preliminary data.</text>
</comment>
<dbReference type="AlphaFoldDB" id="A0AAN6QF97"/>
<proteinExistence type="predicted"/>
<reference evidence="2" key="2">
    <citation type="submission" date="2023-05" db="EMBL/GenBank/DDBJ databases">
        <authorList>
            <consortium name="Lawrence Berkeley National Laboratory"/>
            <person name="Steindorff A."/>
            <person name="Hensen N."/>
            <person name="Bonometti L."/>
            <person name="Westerberg I."/>
            <person name="Brannstrom I.O."/>
            <person name="Guillou S."/>
            <person name="Cros-Aarteil S."/>
            <person name="Calhoun S."/>
            <person name="Haridas S."/>
            <person name="Kuo A."/>
            <person name="Mondo S."/>
            <person name="Pangilinan J."/>
            <person name="Riley R."/>
            <person name="Labutti K."/>
            <person name="Andreopoulos B."/>
            <person name="Lipzen A."/>
            <person name="Chen C."/>
            <person name="Yanf M."/>
            <person name="Daum C."/>
            <person name="Ng V."/>
            <person name="Clum A."/>
            <person name="Ohm R."/>
            <person name="Martin F."/>
            <person name="Silar P."/>
            <person name="Natvig D."/>
            <person name="Lalanne C."/>
            <person name="Gautier V."/>
            <person name="Ament-Velasquez S.L."/>
            <person name="Kruys A."/>
            <person name="Hutchinson M.I."/>
            <person name="Powell A.J."/>
            <person name="Barry K."/>
            <person name="Miller A.N."/>
            <person name="Grigoriev I.V."/>
            <person name="Debuchy R."/>
            <person name="Gladieux P."/>
            <person name="Thoren M.H."/>
            <person name="Johannesson H."/>
        </authorList>
    </citation>
    <scope>NUCLEOTIDE SEQUENCE</scope>
    <source>
        <strain evidence="2">CBS 508.74</strain>
    </source>
</reference>
<organism evidence="2 3">
    <name type="scientific">Canariomyces notabilis</name>
    <dbReference type="NCBI Taxonomy" id="2074819"/>
    <lineage>
        <taxon>Eukaryota</taxon>
        <taxon>Fungi</taxon>
        <taxon>Dikarya</taxon>
        <taxon>Ascomycota</taxon>
        <taxon>Pezizomycotina</taxon>
        <taxon>Sordariomycetes</taxon>
        <taxon>Sordariomycetidae</taxon>
        <taxon>Sordariales</taxon>
        <taxon>Chaetomiaceae</taxon>
        <taxon>Canariomyces</taxon>
    </lineage>
</organism>
<keyword evidence="3" id="KW-1185">Reference proteome</keyword>
<dbReference type="EMBL" id="MU853358">
    <property type="protein sequence ID" value="KAK4109098.1"/>
    <property type="molecule type" value="Genomic_DNA"/>
</dbReference>
<sequence>MISRSYWPPAAFAAGFASASFFLCSSTHQPSNDQRGLTTGEKPHVCLTRCLHIRVPGAPDRRPGEEARKSPSLFIG</sequence>
<evidence type="ECO:0000256" key="1">
    <source>
        <dbReference type="SAM" id="MobiDB-lite"/>
    </source>
</evidence>
<feature type="region of interest" description="Disordered" evidence="1">
    <location>
        <begin position="57"/>
        <end position="76"/>
    </location>
</feature>
<dbReference type="RefSeq" id="XP_064666668.1">
    <property type="nucleotide sequence ID" value="XM_064809359.1"/>
</dbReference>
<reference evidence="2" key="1">
    <citation type="journal article" date="2023" name="Mol. Phylogenet. Evol.">
        <title>Genome-scale phylogeny and comparative genomics of the fungal order Sordariales.</title>
        <authorList>
            <person name="Hensen N."/>
            <person name="Bonometti L."/>
            <person name="Westerberg I."/>
            <person name="Brannstrom I.O."/>
            <person name="Guillou S."/>
            <person name="Cros-Aarteil S."/>
            <person name="Calhoun S."/>
            <person name="Haridas S."/>
            <person name="Kuo A."/>
            <person name="Mondo S."/>
            <person name="Pangilinan J."/>
            <person name="Riley R."/>
            <person name="LaButti K."/>
            <person name="Andreopoulos B."/>
            <person name="Lipzen A."/>
            <person name="Chen C."/>
            <person name="Yan M."/>
            <person name="Daum C."/>
            <person name="Ng V."/>
            <person name="Clum A."/>
            <person name="Steindorff A."/>
            <person name="Ohm R.A."/>
            <person name="Martin F."/>
            <person name="Silar P."/>
            <person name="Natvig D.O."/>
            <person name="Lalanne C."/>
            <person name="Gautier V."/>
            <person name="Ament-Velasquez S.L."/>
            <person name="Kruys A."/>
            <person name="Hutchinson M.I."/>
            <person name="Powell A.J."/>
            <person name="Barry K."/>
            <person name="Miller A.N."/>
            <person name="Grigoriev I.V."/>
            <person name="Debuchy R."/>
            <person name="Gladieux P."/>
            <person name="Hiltunen Thoren M."/>
            <person name="Johannesson H."/>
        </authorList>
    </citation>
    <scope>NUCLEOTIDE SEQUENCE</scope>
    <source>
        <strain evidence="2">CBS 508.74</strain>
    </source>
</reference>
<accession>A0AAN6QF97</accession>
<feature type="compositionally biased region" description="Basic and acidic residues" evidence="1">
    <location>
        <begin position="59"/>
        <end position="69"/>
    </location>
</feature>
<gene>
    <name evidence="2" type="ORF">N656DRAFT_356465</name>
</gene>
<evidence type="ECO:0000313" key="3">
    <source>
        <dbReference type="Proteomes" id="UP001302812"/>
    </source>
</evidence>
<protein>
    <submittedName>
        <fullName evidence="2">Uncharacterized protein</fullName>
    </submittedName>
</protein>
<name>A0AAN6QF97_9PEZI</name>